<dbReference type="GO" id="GO:0022857">
    <property type="term" value="F:transmembrane transporter activity"/>
    <property type="evidence" value="ECO:0007669"/>
    <property type="project" value="TreeGrafter"/>
</dbReference>
<feature type="domain" description="MacB-like periplasmic core" evidence="8">
    <location>
        <begin position="473"/>
        <end position="622"/>
    </location>
</feature>
<feature type="transmembrane region" description="Helical" evidence="6">
    <location>
        <begin position="414"/>
        <end position="434"/>
    </location>
</feature>
<feature type="domain" description="MacB-like periplasmic core" evidence="8">
    <location>
        <begin position="20"/>
        <end position="231"/>
    </location>
</feature>
<feature type="transmembrane region" description="Helical" evidence="6">
    <location>
        <begin position="319"/>
        <end position="345"/>
    </location>
</feature>
<evidence type="ECO:0000259" key="7">
    <source>
        <dbReference type="Pfam" id="PF02687"/>
    </source>
</evidence>
<evidence type="ECO:0000256" key="6">
    <source>
        <dbReference type="SAM" id="Phobius"/>
    </source>
</evidence>
<evidence type="ECO:0000256" key="3">
    <source>
        <dbReference type="ARBA" id="ARBA00022692"/>
    </source>
</evidence>
<feature type="transmembrane region" description="Helical" evidence="6">
    <location>
        <begin position="275"/>
        <end position="294"/>
    </location>
</feature>
<keyword evidence="2" id="KW-1003">Cell membrane</keyword>
<feature type="transmembrane region" description="Helical" evidence="6">
    <location>
        <begin position="708"/>
        <end position="727"/>
    </location>
</feature>
<dbReference type="PANTHER" id="PTHR30572">
    <property type="entry name" value="MEMBRANE COMPONENT OF TRANSPORTER-RELATED"/>
    <property type="match status" value="1"/>
</dbReference>
<organism evidence="9 11">
    <name type="scientific">Chitinophaga sancti</name>
    <dbReference type="NCBI Taxonomy" id="1004"/>
    <lineage>
        <taxon>Bacteria</taxon>
        <taxon>Pseudomonadati</taxon>
        <taxon>Bacteroidota</taxon>
        <taxon>Chitinophagia</taxon>
        <taxon>Chitinophagales</taxon>
        <taxon>Chitinophagaceae</taxon>
        <taxon>Chitinophaga</taxon>
    </lineage>
</organism>
<sequence length="779" mass="86654">MIRNYIRIALRNLWRNKLFSAINIGGLAIGMTISFMLILYVLFQFSFDKFHANTNNIYEVLTAEAGVWTTPAPLAAAIEKTIPGVKSTARASYFFDHLLQAGETSVKLKGGFIDPPYLDIFSFPVIKGNAKPLHEKNEIVLTASTARKLFREANPIGQIVKLDAHDPLVVSAVVNDPPDNSSIQFDFLCGWLLYEAKEQWVKDNTWGNFGFRTYVLLNPNTSLAPVQSKLKHMLQTEAKSNMTTTLMLHAAKDWKLYGAIRDGKIIGGEIETVRLFLILALSILLIACVNFMNLSTAQAARRAREVGVRKAIGANRRSLILQFFGESLILVVLSAILALLLLWTLLPAFNTFANSSLKLATAPEIFWLSLPCLLLVTGLLAGSYPALYLSSFRPIRVLKGGANKIKGNFLSRQVLVVFQFGLAVALIITTIIIYQQLYYIQHKPIGYDTKGLVDIQLEGQLYDNYEVFRNAVIGSGAAVEGTIINDQITNSGSTSWGLKWPGMEDGGDQKAFGVIATAANFAATFSIPVLQGRDFLSKNDSMGIMLNETAVKEMHLKEPLGQIISYNGQQRIITGILKNFVSDKSYKPIGPMIFTYNAEWRGLMTFKLNPSLSLQASMKKLEKVYHEMNPDYPFSYSFVDESYQKKYDNEKFLGRAINIFASLAVMISCLGLLGLSVFAAEQRKKEIGIRKVMGAGVQQVMLLLSKEFLKPVLIAILIASPIAAYIMNNWLQHYTYRIHIEWWMFGIAGLLAVLIALVTVSVQSFRAASLDPVKALRTE</sequence>
<dbReference type="InterPro" id="IPR050250">
    <property type="entry name" value="Macrolide_Exporter_MacB"/>
</dbReference>
<dbReference type="EMBL" id="CP140154">
    <property type="protein sequence ID" value="WQG87219.1"/>
    <property type="molecule type" value="Genomic_DNA"/>
</dbReference>
<keyword evidence="5 6" id="KW-0472">Membrane</keyword>
<dbReference type="OrthoDB" id="5933722at2"/>
<dbReference type="RefSeq" id="WP_072362816.1">
    <property type="nucleotide sequence ID" value="NZ_CP139972.1"/>
</dbReference>
<dbReference type="InterPro" id="IPR025857">
    <property type="entry name" value="MacB_PCD"/>
</dbReference>
<gene>
    <name evidence="9" type="ORF">SAMN05661012_03813</name>
    <name evidence="10" type="ORF">SR876_20060</name>
</gene>
<evidence type="ECO:0000256" key="2">
    <source>
        <dbReference type="ARBA" id="ARBA00022475"/>
    </source>
</evidence>
<feature type="transmembrane region" description="Helical" evidence="6">
    <location>
        <begin position="21"/>
        <end position="43"/>
    </location>
</feature>
<feature type="transmembrane region" description="Helical" evidence="6">
    <location>
        <begin position="659"/>
        <end position="680"/>
    </location>
</feature>
<dbReference type="InterPro" id="IPR003838">
    <property type="entry name" value="ABC3_permease_C"/>
</dbReference>
<evidence type="ECO:0000256" key="1">
    <source>
        <dbReference type="ARBA" id="ARBA00004651"/>
    </source>
</evidence>
<evidence type="ECO:0000259" key="8">
    <source>
        <dbReference type="Pfam" id="PF12704"/>
    </source>
</evidence>
<evidence type="ECO:0000313" key="11">
    <source>
        <dbReference type="Proteomes" id="UP000183788"/>
    </source>
</evidence>
<feature type="domain" description="ABC3 transporter permease C-terminal" evidence="7">
    <location>
        <begin position="278"/>
        <end position="390"/>
    </location>
</feature>
<keyword evidence="12" id="KW-1185">Reference proteome</keyword>
<dbReference type="Pfam" id="PF02687">
    <property type="entry name" value="FtsX"/>
    <property type="match status" value="2"/>
</dbReference>
<dbReference type="GO" id="GO:0005886">
    <property type="term" value="C:plasma membrane"/>
    <property type="evidence" value="ECO:0007669"/>
    <property type="project" value="UniProtKB-SubCell"/>
</dbReference>
<dbReference type="Proteomes" id="UP000183788">
    <property type="component" value="Unassembled WGS sequence"/>
</dbReference>
<protein>
    <submittedName>
        <fullName evidence="9">ABC-type antimicrobial peptide transport system, permease component</fullName>
    </submittedName>
    <submittedName>
        <fullName evidence="10">FtsX-like permease family protein</fullName>
    </submittedName>
</protein>
<accession>A0A1K1RIQ7</accession>
<reference evidence="10 12" key="2">
    <citation type="submission" date="2023-11" db="EMBL/GenBank/DDBJ databases">
        <title>MicrobeMod: A computational toolkit for identifying prokaryotic methylation and restriction-modification with nanopore sequencing.</title>
        <authorList>
            <person name="Crits-Christoph A."/>
            <person name="Kang S.C."/>
            <person name="Lee H."/>
            <person name="Ostrov N."/>
        </authorList>
    </citation>
    <scope>NUCLEOTIDE SEQUENCE [LARGE SCALE GENOMIC DNA]</scope>
    <source>
        <strain evidence="10 12">ATCC 23090</strain>
    </source>
</reference>
<dbReference type="STRING" id="1004.SAMN05661012_03813"/>
<dbReference type="PANTHER" id="PTHR30572:SF18">
    <property type="entry name" value="ABC-TYPE MACROLIDE FAMILY EXPORT SYSTEM PERMEASE COMPONENT 2"/>
    <property type="match status" value="1"/>
</dbReference>
<reference evidence="9 11" key="1">
    <citation type="submission" date="2016-11" db="EMBL/GenBank/DDBJ databases">
        <authorList>
            <person name="Jaros S."/>
            <person name="Januszkiewicz K."/>
            <person name="Wedrychowicz H."/>
        </authorList>
    </citation>
    <scope>NUCLEOTIDE SEQUENCE [LARGE SCALE GENOMIC DNA]</scope>
    <source>
        <strain evidence="9 11">DSM 784</strain>
    </source>
</reference>
<evidence type="ECO:0000313" key="9">
    <source>
        <dbReference type="EMBL" id="SFW71724.1"/>
    </source>
</evidence>
<keyword evidence="3 6" id="KW-0812">Transmembrane</keyword>
<evidence type="ECO:0000256" key="4">
    <source>
        <dbReference type="ARBA" id="ARBA00022989"/>
    </source>
</evidence>
<keyword evidence="4 6" id="KW-1133">Transmembrane helix</keyword>
<proteinExistence type="predicted"/>
<name>A0A1K1RIQ7_9BACT</name>
<evidence type="ECO:0000256" key="5">
    <source>
        <dbReference type="ARBA" id="ARBA00023136"/>
    </source>
</evidence>
<dbReference type="AlphaFoldDB" id="A0A1K1RIQ7"/>
<dbReference type="Proteomes" id="UP001326715">
    <property type="component" value="Chromosome"/>
</dbReference>
<feature type="transmembrane region" description="Helical" evidence="6">
    <location>
        <begin position="365"/>
        <end position="389"/>
    </location>
</feature>
<dbReference type="EMBL" id="FPIZ01000012">
    <property type="protein sequence ID" value="SFW71724.1"/>
    <property type="molecule type" value="Genomic_DNA"/>
</dbReference>
<evidence type="ECO:0000313" key="10">
    <source>
        <dbReference type="EMBL" id="WQG87219.1"/>
    </source>
</evidence>
<comment type="subcellular location">
    <subcellularLocation>
        <location evidence="1">Cell membrane</location>
        <topology evidence="1">Multi-pass membrane protein</topology>
    </subcellularLocation>
</comment>
<evidence type="ECO:0000313" key="12">
    <source>
        <dbReference type="Proteomes" id="UP001326715"/>
    </source>
</evidence>
<feature type="domain" description="ABC3 transporter permease C-terminal" evidence="7">
    <location>
        <begin position="658"/>
        <end position="772"/>
    </location>
</feature>
<dbReference type="Pfam" id="PF12704">
    <property type="entry name" value="MacB_PCD"/>
    <property type="match status" value="2"/>
</dbReference>
<feature type="transmembrane region" description="Helical" evidence="6">
    <location>
        <begin position="742"/>
        <end position="762"/>
    </location>
</feature>